<sequence>MDDIIRFLASLAPTSPLPVAALLLVLGGGAMAWPLVVAKGDRNEVKRRLKVEVAQPIEQAEPSPRKNTSAVREKAVKRAQEFYAKSDPENVARLRLKLIQAGYMEPRAVGMFFLIRFAAMVGAALGAFLINHWAASAESTVTSRWTLIILSGAAGYFLPGLVLTQKVREKMREYRNGFPDFMDLMIVCSDAGMSMEAGIERVSKELARTYPSLSQNLQLVSLELRAGRSLDDALKALADRLSLDEVRSFATLLQQSKELGTSLSGALRVFSDEMRHKRMSLAEEKAHALPAKMSVPVTVCILPVVLMVAIIPIVVKLTSH</sequence>
<feature type="transmembrane region" description="Helical" evidence="6">
    <location>
        <begin position="145"/>
        <end position="164"/>
    </location>
</feature>
<reference evidence="8 9" key="1">
    <citation type="submission" date="2015-12" db="EMBL/GenBank/DDBJ databases">
        <title>Draft genome sequence of Mesorhizobium sp. UFLA 01-765, a multitolerant efficient symbiont and plant-growth promoting strain isolated from Zn-mining soil using Leucaena leucocephala as a trap plant.</title>
        <authorList>
            <person name="Rangel W.M."/>
            <person name="Thijs S."/>
            <person name="Longatti S.M."/>
            <person name="Moreira F.M."/>
            <person name="Weyens N."/>
            <person name="Vangronsveld J."/>
            <person name="Van Hamme J.D."/>
            <person name="Bottos E.M."/>
            <person name="Rineau F."/>
        </authorList>
    </citation>
    <scope>NUCLEOTIDE SEQUENCE [LARGE SCALE GENOMIC DNA]</scope>
    <source>
        <strain evidence="8 9">UFLA 01-765</strain>
    </source>
</reference>
<evidence type="ECO:0000256" key="1">
    <source>
        <dbReference type="ARBA" id="ARBA00004651"/>
    </source>
</evidence>
<accession>A0A117N2F6</accession>
<evidence type="ECO:0000256" key="2">
    <source>
        <dbReference type="ARBA" id="ARBA00022475"/>
    </source>
</evidence>
<evidence type="ECO:0000256" key="3">
    <source>
        <dbReference type="ARBA" id="ARBA00022692"/>
    </source>
</evidence>
<comment type="caution">
    <text evidence="8">The sequence shown here is derived from an EMBL/GenBank/DDBJ whole genome shotgun (WGS) entry which is preliminary data.</text>
</comment>
<keyword evidence="2" id="KW-1003">Cell membrane</keyword>
<keyword evidence="5 6" id="KW-0472">Membrane</keyword>
<dbReference type="Pfam" id="PF00482">
    <property type="entry name" value="T2SSF"/>
    <property type="match status" value="1"/>
</dbReference>
<dbReference type="InterPro" id="IPR018076">
    <property type="entry name" value="T2SS_GspF_dom"/>
</dbReference>
<keyword evidence="3 6" id="KW-0812">Transmembrane</keyword>
<feature type="transmembrane region" description="Helical" evidence="6">
    <location>
        <begin position="20"/>
        <end position="38"/>
    </location>
</feature>
<keyword evidence="4 6" id="KW-1133">Transmembrane helix</keyword>
<name>A0A117N2F6_RHILI</name>
<dbReference type="PANTHER" id="PTHR35007">
    <property type="entry name" value="INTEGRAL MEMBRANE PROTEIN-RELATED"/>
    <property type="match status" value="1"/>
</dbReference>
<evidence type="ECO:0000313" key="8">
    <source>
        <dbReference type="EMBL" id="KUM24921.1"/>
    </source>
</evidence>
<proteinExistence type="predicted"/>
<dbReference type="AlphaFoldDB" id="A0A117N2F6"/>
<comment type="subcellular location">
    <subcellularLocation>
        <location evidence="1">Cell membrane</location>
        <topology evidence="1">Multi-pass membrane protein</topology>
    </subcellularLocation>
</comment>
<feature type="domain" description="Type II secretion system protein GspF" evidence="7">
    <location>
        <begin position="181"/>
        <end position="308"/>
    </location>
</feature>
<dbReference type="PANTHER" id="PTHR35007:SF2">
    <property type="entry name" value="PILUS ASSEMBLE PROTEIN"/>
    <property type="match status" value="1"/>
</dbReference>
<feature type="transmembrane region" description="Helical" evidence="6">
    <location>
        <begin position="113"/>
        <end position="133"/>
    </location>
</feature>
<dbReference type="OrthoDB" id="9810662at2"/>
<dbReference type="GO" id="GO:0005886">
    <property type="term" value="C:plasma membrane"/>
    <property type="evidence" value="ECO:0007669"/>
    <property type="project" value="UniProtKB-SubCell"/>
</dbReference>
<organism evidence="8 9">
    <name type="scientific">Rhizobium loti</name>
    <name type="common">Mesorhizobium loti</name>
    <dbReference type="NCBI Taxonomy" id="381"/>
    <lineage>
        <taxon>Bacteria</taxon>
        <taxon>Pseudomonadati</taxon>
        <taxon>Pseudomonadota</taxon>
        <taxon>Alphaproteobacteria</taxon>
        <taxon>Hyphomicrobiales</taxon>
        <taxon>Phyllobacteriaceae</taxon>
        <taxon>Mesorhizobium</taxon>
    </lineage>
</organism>
<gene>
    <name evidence="8" type="ORF">AU467_28655</name>
</gene>
<evidence type="ECO:0000256" key="6">
    <source>
        <dbReference type="SAM" id="Phobius"/>
    </source>
</evidence>
<evidence type="ECO:0000256" key="5">
    <source>
        <dbReference type="ARBA" id="ARBA00023136"/>
    </source>
</evidence>
<feature type="transmembrane region" description="Helical" evidence="6">
    <location>
        <begin position="295"/>
        <end position="315"/>
    </location>
</feature>
<dbReference type="Proteomes" id="UP000053176">
    <property type="component" value="Unassembled WGS sequence"/>
</dbReference>
<protein>
    <submittedName>
        <fullName evidence="8">Type II secretion protein F</fullName>
    </submittedName>
</protein>
<evidence type="ECO:0000313" key="9">
    <source>
        <dbReference type="Proteomes" id="UP000053176"/>
    </source>
</evidence>
<dbReference type="EMBL" id="LPWA01000127">
    <property type="protein sequence ID" value="KUM24921.1"/>
    <property type="molecule type" value="Genomic_DNA"/>
</dbReference>
<evidence type="ECO:0000259" key="7">
    <source>
        <dbReference type="Pfam" id="PF00482"/>
    </source>
</evidence>
<evidence type="ECO:0000256" key="4">
    <source>
        <dbReference type="ARBA" id="ARBA00022989"/>
    </source>
</evidence>